<accession>A0AAU8GTR5</accession>
<reference evidence="1" key="1">
    <citation type="submission" date="2024-06" db="EMBL/GenBank/DDBJ databases">
        <authorList>
            <person name="Yerushalmy O."/>
            <person name="Alkalay-Oren S."/>
            <person name="Coppenhagn-Glazer S."/>
            <person name="Hazan R."/>
        </authorList>
    </citation>
    <scope>NUCLEOTIDE SEQUENCE</scope>
</reference>
<evidence type="ECO:0000313" key="1">
    <source>
        <dbReference type="EMBL" id="XCH45310.1"/>
    </source>
</evidence>
<dbReference type="EMBL" id="PP931175">
    <property type="protein sequence ID" value="XCH45310.1"/>
    <property type="molecule type" value="Genomic_DNA"/>
</dbReference>
<sequence>MFGAAIPGMSSYGYPRVSAQGYGRSRNSASNVGYQRSIGDDLSASPFTTLYSNCRANSFPSRHRQWIILRSRIADHVLYG</sequence>
<organism evidence="1">
    <name type="scientific">Pseudomonas phage PACT201</name>
    <dbReference type="NCBI Taxonomy" id="3230130"/>
    <lineage>
        <taxon>Viruses</taxon>
    </lineage>
</organism>
<proteinExistence type="predicted"/>
<protein>
    <submittedName>
        <fullName evidence="1">Uncharacterized protein</fullName>
    </submittedName>
</protein>
<name>A0AAU8GTR5_9VIRU</name>